<organism evidence="2 3">
    <name type="scientific">Lepraria finkii</name>
    <dbReference type="NCBI Taxonomy" id="1340010"/>
    <lineage>
        <taxon>Eukaryota</taxon>
        <taxon>Fungi</taxon>
        <taxon>Dikarya</taxon>
        <taxon>Ascomycota</taxon>
        <taxon>Pezizomycotina</taxon>
        <taxon>Lecanoromycetes</taxon>
        <taxon>OSLEUM clade</taxon>
        <taxon>Lecanoromycetidae</taxon>
        <taxon>Lecanorales</taxon>
        <taxon>Lecanorineae</taxon>
        <taxon>Stereocaulaceae</taxon>
        <taxon>Lepraria</taxon>
    </lineage>
</organism>
<keyword evidence="3" id="KW-1185">Reference proteome</keyword>
<dbReference type="EMBL" id="JBHFEH010000061">
    <property type="protein sequence ID" value="KAL2049556.1"/>
    <property type="molecule type" value="Genomic_DNA"/>
</dbReference>
<evidence type="ECO:0000313" key="2">
    <source>
        <dbReference type="EMBL" id="KAL2049556.1"/>
    </source>
</evidence>
<accession>A0ABR4AVC3</accession>
<comment type="caution">
    <text evidence="2">The sequence shown here is derived from an EMBL/GenBank/DDBJ whole genome shotgun (WGS) entry which is preliminary data.</text>
</comment>
<gene>
    <name evidence="2" type="ORF">ABVK25_010135</name>
</gene>
<proteinExistence type="predicted"/>
<keyword evidence="1" id="KW-0732">Signal</keyword>
<reference evidence="2 3" key="1">
    <citation type="submission" date="2024-09" db="EMBL/GenBank/DDBJ databases">
        <title>Rethinking Asexuality: The Enigmatic Case of Functional Sexual Genes in Lepraria (Stereocaulaceae).</title>
        <authorList>
            <person name="Doellman M."/>
            <person name="Sun Y."/>
            <person name="Barcenas-Pena A."/>
            <person name="Lumbsch H.T."/>
            <person name="Grewe F."/>
        </authorList>
    </citation>
    <scope>NUCLEOTIDE SEQUENCE [LARGE SCALE GENOMIC DNA]</scope>
    <source>
        <strain evidence="2 3">Grewe 0041</strain>
    </source>
</reference>
<protein>
    <submittedName>
        <fullName evidence="2">Uncharacterized protein</fullName>
    </submittedName>
</protein>
<feature type="signal peptide" evidence="1">
    <location>
        <begin position="1"/>
        <end position="21"/>
    </location>
</feature>
<evidence type="ECO:0000313" key="3">
    <source>
        <dbReference type="Proteomes" id="UP001590951"/>
    </source>
</evidence>
<feature type="chain" id="PRO_5046817279" evidence="1">
    <location>
        <begin position="22"/>
        <end position="294"/>
    </location>
</feature>
<sequence length="294" mass="30070">MVLQKFLASLLILLFSWQVVGQVSFAGQALGSGDIDNANSASGIRDFALALTLGGVAGDDSSTSSIIPTATVESSSGTFHPGTTTSPLILPSSRIAPLLFEGTATTRPFSTHQLSLLGSSLQTNSPNSNLLTSGATALPWKTIVGTAATGGVIPFQPTGSAISGASGVSRLAPTSGSLFNGSWTFSKSGMPLAPTLPHSQVLSEVSTRIEIEISSRTNTISDGTGIASTQLQPTPMVSKEQNSASSLFTYSTTSKVSSGFLKSTAAPTSFTGSATKVANRPSTWLVAGLLFFCL</sequence>
<name>A0ABR4AVC3_9LECA</name>
<evidence type="ECO:0000256" key="1">
    <source>
        <dbReference type="SAM" id="SignalP"/>
    </source>
</evidence>
<dbReference type="Proteomes" id="UP001590951">
    <property type="component" value="Unassembled WGS sequence"/>
</dbReference>